<organism evidence="1">
    <name type="scientific">Myoviridae sp. ct7113</name>
    <dbReference type="NCBI Taxonomy" id="2825037"/>
    <lineage>
        <taxon>Viruses</taxon>
        <taxon>Duplodnaviria</taxon>
        <taxon>Heunggongvirae</taxon>
        <taxon>Uroviricota</taxon>
        <taxon>Caudoviricetes</taxon>
    </lineage>
</organism>
<accession>A0A8S5UXZ4</accession>
<name>A0A8S5UXZ4_9CAUD</name>
<protein>
    <submittedName>
        <fullName evidence="1">Uncharacterized protein</fullName>
    </submittedName>
</protein>
<evidence type="ECO:0000313" key="1">
    <source>
        <dbReference type="EMBL" id="DAF99359.1"/>
    </source>
</evidence>
<proteinExistence type="predicted"/>
<dbReference type="EMBL" id="BK016164">
    <property type="protein sequence ID" value="DAF99359.1"/>
    <property type="molecule type" value="Genomic_DNA"/>
</dbReference>
<sequence length="95" mass="10170">MNETGKTMKVTERHIGDEVEITLRKTAGNEKCNCKITANNAASALNGVCIIVQEYASVLQLPALHVLAVMAALMADPESEHGAMKEEAKESEAAE</sequence>
<reference evidence="1" key="1">
    <citation type="journal article" date="2021" name="Proc. Natl. Acad. Sci. U.S.A.">
        <title>A Catalog of Tens of Thousands of Viruses from Human Metagenomes Reveals Hidden Associations with Chronic Diseases.</title>
        <authorList>
            <person name="Tisza M.J."/>
            <person name="Buck C.B."/>
        </authorList>
    </citation>
    <scope>NUCLEOTIDE SEQUENCE</scope>
    <source>
        <strain evidence="1">Ct7113</strain>
    </source>
</reference>